<accession>A0A9J6PDJ5</accession>
<evidence type="ECO:0000256" key="5">
    <source>
        <dbReference type="ARBA" id="ARBA00051915"/>
    </source>
</evidence>
<evidence type="ECO:0000256" key="1">
    <source>
        <dbReference type="ARBA" id="ARBA00006432"/>
    </source>
</evidence>
<dbReference type="EC" id="6.2.1.44" evidence="6"/>
<comment type="similarity">
    <text evidence="1">Belongs to the ATP-dependent AMP-binding enzyme family.</text>
</comment>
<evidence type="ECO:0000256" key="2">
    <source>
        <dbReference type="ARBA" id="ARBA00022598"/>
    </source>
</evidence>
<keyword evidence="11" id="KW-1185">Reference proteome</keyword>
<dbReference type="PROSITE" id="PS00455">
    <property type="entry name" value="AMP_BINDING"/>
    <property type="match status" value="1"/>
</dbReference>
<keyword evidence="2 10" id="KW-0436">Ligase</keyword>
<proteinExistence type="inferred from homology"/>
<feature type="domain" description="AMP-dependent synthetase/ligase" evidence="8">
    <location>
        <begin position="17"/>
        <end position="399"/>
    </location>
</feature>
<dbReference type="EMBL" id="JAMZFT010000003">
    <property type="protein sequence ID" value="MCP1337469.1"/>
    <property type="molecule type" value="Genomic_DNA"/>
</dbReference>
<protein>
    <recommendedName>
        <fullName evidence="7">3-methylmercaptopropionyl-CoA ligase</fullName>
        <ecNumber evidence="6">6.2.1.44</ecNumber>
    </recommendedName>
</protein>
<dbReference type="GO" id="GO:0006631">
    <property type="term" value="P:fatty acid metabolic process"/>
    <property type="evidence" value="ECO:0007669"/>
    <property type="project" value="UniProtKB-KW"/>
</dbReference>
<dbReference type="InterPro" id="IPR020845">
    <property type="entry name" value="AMP-binding_CS"/>
</dbReference>
<evidence type="ECO:0000313" key="10">
    <source>
        <dbReference type="EMBL" id="MCP1337469.1"/>
    </source>
</evidence>
<dbReference type="InterPro" id="IPR045851">
    <property type="entry name" value="AMP-bd_C_sf"/>
</dbReference>
<dbReference type="InterPro" id="IPR042099">
    <property type="entry name" value="ANL_N_sf"/>
</dbReference>
<dbReference type="Pfam" id="PF00501">
    <property type="entry name" value="AMP-binding"/>
    <property type="match status" value="1"/>
</dbReference>
<organism evidence="10 11">
    <name type="scientific">Futiania mangrovi</name>
    <dbReference type="NCBI Taxonomy" id="2959716"/>
    <lineage>
        <taxon>Bacteria</taxon>
        <taxon>Pseudomonadati</taxon>
        <taxon>Pseudomonadota</taxon>
        <taxon>Alphaproteobacteria</taxon>
        <taxon>Futianiales</taxon>
        <taxon>Futianiaceae</taxon>
        <taxon>Futiania</taxon>
    </lineage>
</organism>
<evidence type="ECO:0000313" key="11">
    <source>
        <dbReference type="Proteomes" id="UP001055804"/>
    </source>
</evidence>
<dbReference type="NCBIfam" id="NF004674">
    <property type="entry name" value="PRK06018.1"/>
    <property type="match status" value="1"/>
</dbReference>
<comment type="caution">
    <text evidence="10">The sequence shown here is derived from an EMBL/GenBank/DDBJ whole genome shotgun (WGS) entry which is preliminary data.</text>
</comment>
<dbReference type="GO" id="GO:0016874">
    <property type="term" value="F:ligase activity"/>
    <property type="evidence" value="ECO:0007669"/>
    <property type="project" value="UniProtKB-KW"/>
</dbReference>
<dbReference type="FunFam" id="3.30.300.30:FF:000008">
    <property type="entry name" value="2,3-dihydroxybenzoate-AMP ligase"/>
    <property type="match status" value="1"/>
</dbReference>
<reference evidence="10" key="1">
    <citation type="submission" date="2022-06" db="EMBL/GenBank/DDBJ databases">
        <title>Isolation and Genomics of Futiania mangrovii gen. nov., sp. nov., a Rare and Metabolically-versatile member in the Class Alphaproteobacteria.</title>
        <authorList>
            <person name="Liu L."/>
            <person name="Huang W.-C."/>
            <person name="Pan J."/>
            <person name="Li J."/>
            <person name="Huang Y."/>
            <person name="Du H."/>
            <person name="Liu Y."/>
            <person name="Li M."/>
        </authorList>
    </citation>
    <scope>NUCLEOTIDE SEQUENCE</scope>
    <source>
        <strain evidence="10">FT118</strain>
    </source>
</reference>
<dbReference type="Gene3D" id="3.40.50.12780">
    <property type="entry name" value="N-terminal domain of ligase-like"/>
    <property type="match status" value="1"/>
</dbReference>
<dbReference type="PANTHER" id="PTHR43859:SF4">
    <property type="entry name" value="BUTANOATE--COA LIGASE AAE1-RELATED"/>
    <property type="match status" value="1"/>
</dbReference>
<keyword evidence="4" id="KW-0443">Lipid metabolism</keyword>
<evidence type="ECO:0000256" key="4">
    <source>
        <dbReference type="ARBA" id="ARBA00023098"/>
    </source>
</evidence>
<evidence type="ECO:0000256" key="7">
    <source>
        <dbReference type="ARBA" id="ARBA00067668"/>
    </source>
</evidence>
<evidence type="ECO:0000259" key="8">
    <source>
        <dbReference type="Pfam" id="PF00501"/>
    </source>
</evidence>
<dbReference type="NCBIfam" id="NF004837">
    <property type="entry name" value="PRK06187.1"/>
    <property type="match status" value="1"/>
</dbReference>
<dbReference type="Proteomes" id="UP001055804">
    <property type="component" value="Unassembled WGS sequence"/>
</dbReference>
<dbReference type="RefSeq" id="WP_269333434.1">
    <property type="nucleotide sequence ID" value="NZ_JAMZFT010000003.1"/>
</dbReference>
<dbReference type="AlphaFoldDB" id="A0A9J6PDJ5"/>
<dbReference type="SUPFAM" id="SSF56801">
    <property type="entry name" value="Acetyl-CoA synthetase-like"/>
    <property type="match status" value="1"/>
</dbReference>
<sequence>MLGLMQDWPLLCTKILDHAATYHGGRPVVTRTVEGPIHRTTYADIHLRARKVAQALVRDGIGFGDRVATMATNTYRHLEAWYGILGIGAVYHTVNPRLFHDQIVYIMNHAEDRILLVDAPFVPIIEANRDQLPKLEKVVVLCGPEDLPASGLDLVSFEDWIAPGDGDFAWAAFDENTAAGMCYTSGTTGNPKGVVYSHRSNVLHALAVSVPDMLNLSMNDVVMPVVPLFHANGWSLAFSAPLNGSALVMPGARMDGEAIYELLETEKVSFTAAVPTVWLMLLQHMEKHDLRLTHLKRVAIGGSAVPRAMIEKFQDNYGVEVIHAWGMTEMSPIGSGGTIKPEYRHLTGAAKVDLQLKQGHPPFTVEMKITDDAGKPLPWDGKTFGRLKVRGPCVARSYFRGEGGEILDEQGFFDTGDVSTMDPHGYMHITDRAKDVIKSGGEWISSIDLENEAVGCPGVAEAAVIGVAHPKWDERPLLVIVRKEGADVTKEQVLDHLASRVAKLWMPDDVVFVDEIPHTATGKIQKMTLREQFSDYKLPTVDAAE</sequence>
<keyword evidence="3" id="KW-0276">Fatty acid metabolism</keyword>
<comment type="catalytic activity">
    <reaction evidence="5">
        <text>3-(methylsulfanyl)propanoate + ATP + CoA = 3-(methylsulfanyl)propanoyl-CoA + AMP + diphosphate</text>
        <dbReference type="Rhea" id="RHEA:43052"/>
        <dbReference type="ChEBI" id="CHEBI:30616"/>
        <dbReference type="ChEBI" id="CHEBI:33019"/>
        <dbReference type="ChEBI" id="CHEBI:49016"/>
        <dbReference type="ChEBI" id="CHEBI:57287"/>
        <dbReference type="ChEBI" id="CHEBI:82815"/>
        <dbReference type="ChEBI" id="CHEBI:456215"/>
        <dbReference type="EC" id="6.2.1.44"/>
    </reaction>
    <physiologicalReaction direction="left-to-right" evidence="5">
        <dbReference type="Rhea" id="RHEA:43053"/>
    </physiologicalReaction>
</comment>
<dbReference type="PANTHER" id="PTHR43859">
    <property type="entry name" value="ACYL-ACTIVATING ENZYME"/>
    <property type="match status" value="1"/>
</dbReference>
<feature type="domain" description="AMP-binding enzyme C-terminal" evidence="9">
    <location>
        <begin position="449"/>
        <end position="523"/>
    </location>
</feature>
<dbReference type="InterPro" id="IPR000873">
    <property type="entry name" value="AMP-dep_synth/lig_dom"/>
</dbReference>
<dbReference type="CDD" id="cd12119">
    <property type="entry name" value="ttLC_FACS_AlkK_like"/>
    <property type="match status" value="1"/>
</dbReference>
<gene>
    <name evidence="10" type="ORF">NJQ99_13685</name>
</gene>
<evidence type="ECO:0000256" key="6">
    <source>
        <dbReference type="ARBA" id="ARBA00066616"/>
    </source>
</evidence>
<name>A0A9J6PDJ5_9PROT</name>
<dbReference type="Gene3D" id="3.30.300.30">
    <property type="match status" value="1"/>
</dbReference>
<dbReference type="InterPro" id="IPR025110">
    <property type="entry name" value="AMP-bd_C"/>
</dbReference>
<dbReference type="Pfam" id="PF13193">
    <property type="entry name" value="AMP-binding_C"/>
    <property type="match status" value="1"/>
</dbReference>
<evidence type="ECO:0000259" key="9">
    <source>
        <dbReference type="Pfam" id="PF13193"/>
    </source>
</evidence>
<evidence type="ECO:0000256" key="3">
    <source>
        <dbReference type="ARBA" id="ARBA00022832"/>
    </source>
</evidence>